<sequence>MPAVMLTAPEAEPIGLADAKAYLRLDHDAEDPLVQDLIAAAARQVEKLTRRVLIAQRWRLDVRLPCGEAIPLRPRPVREVEAVRLRRPDGGFETLPTDAWSFDWAGERLILLRPPPGRGALEIELACGYGDPEDVPESLLLAMRRLVADGYERRSPAEGPPADVAALLAPYRDLSL</sequence>
<dbReference type="InterPro" id="IPR006450">
    <property type="entry name" value="Phage_HK97_gp6-like"/>
</dbReference>
<keyword evidence="2" id="KW-1185">Reference proteome</keyword>
<name>A0A7W6CX56_9HYPH</name>
<dbReference type="InterPro" id="IPR011738">
    <property type="entry name" value="Phage_CHP"/>
</dbReference>
<reference evidence="1 2" key="1">
    <citation type="submission" date="2020-08" db="EMBL/GenBank/DDBJ databases">
        <title>Genomic Encyclopedia of Type Strains, Phase IV (KMG-IV): sequencing the most valuable type-strain genomes for metagenomic binning, comparative biology and taxonomic classification.</title>
        <authorList>
            <person name="Goeker M."/>
        </authorList>
    </citation>
    <scope>NUCLEOTIDE SEQUENCE [LARGE SCALE GENOMIC DNA]</scope>
    <source>
        <strain evidence="1 2">DSM 25481</strain>
    </source>
</reference>
<dbReference type="Proteomes" id="UP000528964">
    <property type="component" value="Unassembled WGS sequence"/>
</dbReference>
<dbReference type="Gene3D" id="1.10.3230.30">
    <property type="entry name" value="Phage gp6-like head-tail connector protein"/>
    <property type="match status" value="1"/>
</dbReference>
<gene>
    <name evidence="1" type="ORF">GGR24_000567</name>
</gene>
<dbReference type="Pfam" id="PF05135">
    <property type="entry name" value="Phage_connect_1"/>
    <property type="match status" value="1"/>
</dbReference>
<dbReference type="NCBIfam" id="TIGR01560">
    <property type="entry name" value="put_DNA_pack"/>
    <property type="match status" value="1"/>
</dbReference>
<dbReference type="NCBIfam" id="TIGR02215">
    <property type="entry name" value="phage_chp_gp8"/>
    <property type="match status" value="1"/>
</dbReference>
<dbReference type="CDD" id="cd08054">
    <property type="entry name" value="gp6"/>
    <property type="match status" value="1"/>
</dbReference>
<dbReference type="AlphaFoldDB" id="A0A7W6CX56"/>
<dbReference type="EMBL" id="JACIDR010000001">
    <property type="protein sequence ID" value="MBB3971934.1"/>
    <property type="molecule type" value="Genomic_DNA"/>
</dbReference>
<dbReference type="InterPro" id="IPR021146">
    <property type="entry name" value="Phage_gp6-like_head-tail"/>
</dbReference>
<protein>
    <submittedName>
        <fullName evidence="1">Putative phiE125 gp8 family phage protein</fullName>
    </submittedName>
</protein>
<organism evidence="1 2">
    <name type="scientific">Hansschlegelia beijingensis</name>
    <dbReference type="NCBI Taxonomy" id="1133344"/>
    <lineage>
        <taxon>Bacteria</taxon>
        <taxon>Pseudomonadati</taxon>
        <taxon>Pseudomonadota</taxon>
        <taxon>Alphaproteobacteria</taxon>
        <taxon>Hyphomicrobiales</taxon>
        <taxon>Methylopilaceae</taxon>
        <taxon>Hansschlegelia</taxon>
    </lineage>
</organism>
<evidence type="ECO:0000313" key="2">
    <source>
        <dbReference type="Proteomes" id="UP000528964"/>
    </source>
</evidence>
<evidence type="ECO:0000313" key="1">
    <source>
        <dbReference type="EMBL" id="MBB3971934.1"/>
    </source>
</evidence>
<proteinExistence type="predicted"/>
<comment type="caution">
    <text evidence="1">The sequence shown here is derived from an EMBL/GenBank/DDBJ whole genome shotgun (WGS) entry which is preliminary data.</text>
</comment>
<dbReference type="RefSeq" id="WP_183393771.1">
    <property type="nucleotide sequence ID" value="NZ_JACIDR010000001.1"/>
</dbReference>
<accession>A0A7W6CX56</accession>